<dbReference type="EMBL" id="CAIJEO010000007">
    <property type="protein sequence ID" value="CAD0096199.1"/>
    <property type="molecule type" value="Genomic_DNA"/>
</dbReference>
<dbReference type="AlphaFoldDB" id="A0A9N8JWR6"/>
<proteinExistence type="predicted"/>
<gene>
    <name evidence="1" type="ORF">AWRI4233_LOCUS5511</name>
</gene>
<keyword evidence="2" id="KW-1185">Reference proteome</keyword>
<protein>
    <submittedName>
        <fullName evidence="1">Uncharacterized protein</fullName>
    </submittedName>
</protein>
<accession>A0A9N8JWR6</accession>
<comment type="caution">
    <text evidence="1">The sequence shown here is derived from an EMBL/GenBank/DDBJ whole genome shotgun (WGS) entry which is preliminary data.</text>
</comment>
<organism evidence="1 2">
    <name type="scientific">Aureobasidium mustum</name>
    <dbReference type="NCBI Taxonomy" id="2773714"/>
    <lineage>
        <taxon>Eukaryota</taxon>
        <taxon>Fungi</taxon>
        <taxon>Dikarya</taxon>
        <taxon>Ascomycota</taxon>
        <taxon>Pezizomycotina</taxon>
        <taxon>Dothideomycetes</taxon>
        <taxon>Dothideomycetidae</taxon>
        <taxon>Dothideales</taxon>
        <taxon>Saccotheciaceae</taxon>
        <taxon>Aureobasidium</taxon>
    </lineage>
</organism>
<reference evidence="1" key="1">
    <citation type="submission" date="2020-06" db="EMBL/GenBank/DDBJ databases">
        <authorList>
            <person name="Onetto C."/>
        </authorList>
    </citation>
    <scope>NUCLEOTIDE SEQUENCE</scope>
</reference>
<dbReference type="Proteomes" id="UP000714618">
    <property type="component" value="Unassembled WGS sequence"/>
</dbReference>
<evidence type="ECO:0000313" key="1">
    <source>
        <dbReference type="EMBL" id="CAD0096199.1"/>
    </source>
</evidence>
<name>A0A9N8JWR6_9PEZI</name>
<evidence type="ECO:0000313" key="2">
    <source>
        <dbReference type="Proteomes" id="UP000714618"/>
    </source>
</evidence>
<sequence>MTSLRKSKNARRVARLQATAAATTTTTNKATMANQQLLPAFVAPSRLPAYVTPSPLPGWLAPSSLPVPVPSPRGLALAWDPFVHSEQPLSLGSVEEAIGNLGPAATSDKQAQKATTLSAPVNFGSLPLAEARRPMRRKRWVMRMWCCKE</sequence>